<gene>
    <name evidence="1" type="ORF">GXP67_14920</name>
</gene>
<proteinExistence type="predicted"/>
<dbReference type="Pfam" id="PF16250">
    <property type="entry name" value="DUF4907"/>
    <property type="match status" value="1"/>
</dbReference>
<dbReference type="AlphaFoldDB" id="A0A6C0GIQ5"/>
<accession>A0A6C0GIQ5</accession>
<sequence>MKLFSPFMWATLLIVTAGIWLSTRKKEPVSSKSQSEIRAPAKATIADEIDVQPFVTEAGWGYVIYMKGKPYIRQDNIPVVEGNKGFSTREKALKAGQLVVYKIKHAILPPTVSKQELDSLQLLN</sequence>
<evidence type="ECO:0000313" key="2">
    <source>
        <dbReference type="Proteomes" id="UP000480178"/>
    </source>
</evidence>
<organism evidence="1 2">
    <name type="scientific">Rhodocytophaga rosea</name>
    <dbReference type="NCBI Taxonomy" id="2704465"/>
    <lineage>
        <taxon>Bacteria</taxon>
        <taxon>Pseudomonadati</taxon>
        <taxon>Bacteroidota</taxon>
        <taxon>Cytophagia</taxon>
        <taxon>Cytophagales</taxon>
        <taxon>Rhodocytophagaceae</taxon>
        <taxon>Rhodocytophaga</taxon>
    </lineage>
</organism>
<dbReference type="Proteomes" id="UP000480178">
    <property type="component" value="Chromosome"/>
</dbReference>
<keyword evidence="2" id="KW-1185">Reference proteome</keyword>
<reference evidence="1 2" key="1">
    <citation type="submission" date="2020-01" db="EMBL/GenBank/DDBJ databases">
        <authorList>
            <person name="Kim M.K."/>
        </authorList>
    </citation>
    <scope>NUCLEOTIDE SEQUENCE [LARGE SCALE GENOMIC DNA]</scope>
    <source>
        <strain evidence="1 2">172606-1</strain>
    </source>
</reference>
<dbReference type="RefSeq" id="WP_162443861.1">
    <property type="nucleotide sequence ID" value="NZ_CP048222.1"/>
</dbReference>
<dbReference type="InterPro" id="IPR032593">
    <property type="entry name" value="DUF4907"/>
</dbReference>
<evidence type="ECO:0000313" key="1">
    <source>
        <dbReference type="EMBL" id="QHT67839.1"/>
    </source>
</evidence>
<dbReference type="EMBL" id="CP048222">
    <property type="protein sequence ID" value="QHT67839.1"/>
    <property type="molecule type" value="Genomic_DNA"/>
</dbReference>
<name>A0A6C0GIQ5_9BACT</name>
<dbReference type="KEGG" id="rhoz:GXP67_14920"/>
<protein>
    <submittedName>
        <fullName evidence="1">DUF4907 domain-containing protein</fullName>
    </submittedName>
</protein>